<dbReference type="RefSeq" id="WP_184136154.1">
    <property type="nucleotide sequence ID" value="NZ_JACHKT010000030.1"/>
</dbReference>
<reference evidence="2 3" key="1">
    <citation type="submission" date="2020-08" db="EMBL/GenBank/DDBJ databases">
        <title>Functional genomics of gut bacteria from endangered species of beetles.</title>
        <authorList>
            <person name="Carlos-Shanley C."/>
        </authorList>
    </citation>
    <scope>NUCLEOTIDE SEQUENCE [LARGE SCALE GENOMIC DNA]</scope>
    <source>
        <strain evidence="2 3">S00070</strain>
    </source>
</reference>
<organism evidence="2 3">
    <name type="scientific">Arcicella rosea</name>
    <dbReference type="NCBI Taxonomy" id="502909"/>
    <lineage>
        <taxon>Bacteria</taxon>
        <taxon>Pseudomonadati</taxon>
        <taxon>Bacteroidota</taxon>
        <taxon>Cytophagia</taxon>
        <taxon>Cytophagales</taxon>
        <taxon>Flectobacillaceae</taxon>
        <taxon>Arcicella</taxon>
    </lineage>
</organism>
<keyword evidence="3" id="KW-1185">Reference proteome</keyword>
<keyword evidence="1" id="KW-0732">Signal</keyword>
<name>A0A841ENP1_9BACT</name>
<accession>A0A841ENP1</accession>
<evidence type="ECO:0000313" key="3">
    <source>
        <dbReference type="Proteomes" id="UP000524404"/>
    </source>
</evidence>
<comment type="caution">
    <text evidence="2">The sequence shown here is derived from an EMBL/GenBank/DDBJ whole genome shotgun (WGS) entry which is preliminary data.</text>
</comment>
<dbReference type="EMBL" id="JACHKT010000030">
    <property type="protein sequence ID" value="MBB6004855.1"/>
    <property type="molecule type" value="Genomic_DNA"/>
</dbReference>
<proteinExistence type="predicted"/>
<feature type="signal peptide" evidence="1">
    <location>
        <begin position="1"/>
        <end position="22"/>
    </location>
</feature>
<dbReference type="AlphaFoldDB" id="A0A841ENP1"/>
<dbReference type="Proteomes" id="UP000524404">
    <property type="component" value="Unassembled WGS sequence"/>
</dbReference>
<sequence length="132" mass="14770">MKTFIKSFAIAVLSVMSFVASATNKNEPASNKKSFAVGMYQTINTMKMNVLIEKTTSKNLFISLKNEKGEVLHKERVGKNSQKYHGKFDLSELEDGAYSFEITDGESKIVKNVNIGTKNPEPVNQDRFISLN</sequence>
<evidence type="ECO:0000256" key="1">
    <source>
        <dbReference type="SAM" id="SignalP"/>
    </source>
</evidence>
<gene>
    <name evidence="2" type="ORF">HNP25_003525</name>
</gene>
<protein>
    <recommendedName>
        <fullName evidence="4">Por secretion system C-terminal sorting domain-containing protein</fullName>
    </recommendedName>
</protein>
<evidence type="ECO:0000313" key="2">
    <source>
        <dbReference type="EMBL" id="MBB6004855.1"/>
    </source>
</evidence>
<evidence type="ECO:0008006" key="4">
    <source>
        <dbReference type="Google" id="ProtNLM"/>
    </source>
</evidence>
<feature type="chain" id="PRO_5032849138" description="Por secretion system C-terminal sorting domain-containing protein" evidence="1">
    <location>
        <begin position="23"/>
        <end position="132"/>
    </location>
</feature>